<protein>
    <recommendedName>
        <fullName evidence="1">PH domain-containing protein</fullName>
    </recommendedName>
</protein>
<accession>H2XSQ4</accession>
<keyword evidence="3" id="KW-1185">Reference proteome</keyword>
<dbReference type="HOGENOM" id="CLU_104668_0_0_1"/>
<dbReference type="PROSITE" id="PS50003">
    <property type="entry name" value="PH_DOMAIN"/>
    <property type="match status" value="1"/>
</dbReference>
<dbReference type="PANTHER" id="PTHR14383">
    <property type="entry name" value="SWAP-70 RECOMBINASE"/>
    <property type="match status" value="1"/>
</dbReference>
<dbReference type="Ensembl" id="ENSCINT00000031014.1">
    <property type="protein sequence ID" value="ENSCINP00000032688.1"/>
    <property type="gene ID" value="ENSCING00000020932.1"/>
</dbReference>
<proteinExistence type="predicted"/>
<dbReference type="InParanoid" id="H2XSQ4"/>
<dbReference type="SUPFAM" id="SSF50729">
    <property type="entry name" value="PH domain-like"/>
    <property type="match status" value="1"/>
</dbReference>
<feature type="domain" description="PH" evidence="1">
    <location>
        <begin position="25"/>
        <end position="136"/>
    </location>
</feature>
<dbReference type="Gene3D" id="2.30.29.30">
    <property type="entry name" value="Pleckstrin-homology domain (PH domain)/Phosphotyrosine-binding domain (PTB)"/>
    <property type="match status" value="1"/>
</dbReference>
<dbReference type="InterPro" id="IPR011993">
    <property type="entry name" value="PH-like_dom_sf"/>
</dbReference>
<dbReference type="Proteomes" id="UP000008144">
    <property type="component" value="Unassembled WGS sequence"/>
</dbReference>
<reference evidence="2" key="3">
    <citation type="submission" date="2025-09" db="UniProtKB">
        <authorList>
            <consortium name="Ensembl"/>
        </authorList>
    </citation>
    <scope>IDENTIFICATION</scope>
</reference>
<dbReference type="SMART" id="SM00233">
    <property type="entry name" value="PH"/>
    <property type="match status" value="1"/>
</dbReference>
<dbReference type="GeneTree" id="ENSGT00950000183017"/>
<evidence type="ECO:0000259" key="1">
    <source>
        <dbReference type="PROSITE" id="PS50003"/>
    </source>
</evidence>
<dbReference type="InterPro" id="IPR001849">
    <property type="entry name" value="PH_domain"/>
</dbReference>
<evidence type="ECO:0000313" key="2">
    <source>
        <dbReference type="Ensembl" id="ENSCINP00000032688.1"/>
    </source>
</evidence>
<name>H2XSQ4_CIOIN</name>
<dbReference type="OMA" id="RESWIEN"/>
<dbReference type="PANTHER" id="PTHR14383:SF1">
    <property type="entry name" value="PLECKSTRIN HOMOLOGY DOMAIN-CONTAINING FAMILY D MEMBER 1"/>
    <property type="match status" value="1"/>
</dbReference>
<evidence type="ECO:0000313" key="3">
    <source>
        <dbReference type="Proteomes" id="UP000008144"/>
    </source>
</evidence>
<dbReference type="Pfam" id="PF00169">
    <property type="entry name" value="PH"/>
    <property type="match status" value="1"/>
</dbReference>
<organism evidence="2 3">
    <name type="scientific">Ciona intestinalis</name>
    <name type="common">Transparent sea squirt</name>
    <name type="synonym">Ascidia intestinalis</name>
    <dbReference type="NCBI Taxonomy" id="7719"/>
    <lineage>
        <taxon>Eukaryota</taxon>
        <taxon>Metazoa</taxon>
        <taxon>Chordata</taxon>
        <taxon>Tunicata</taxon>
        <taxon>Ascidiacea</taxon>
        <taxon>Phlebobranchia</taxon>
        <taxon>Cionidae</taxon>
        <taxon>Ciona</taxon>
    </lineage>
</organism>
<sequence>MSKLLEKRTSLSSFSDLTDMQVTGGFQMSGLLLKKPMGRPSNKWSKRFFVLKDSFMFYYGETEKKIFDTKIFNIHPKGVIPLGDCMIEEATLPNLPYGIRILPANADKSDASALYLGADDEDSKQEWIRAIEQSSKITTLNAELSETMIRSLQEQLISVSKERQELFEKFIKVSEEFGAERAKTEELEAFNFQLAEEKVRIQMFVDELQDTQETIKTYIGLTKLNVNECNL</sequence>
<reference evidence="3" key="1">
    <citation type="journal article" date="2002" name="Science">
        <title>The draft genome of Ciona intestinalis: insights into chordate and vertebrate origins.</title>
        <authorList>
            <person name="Dehal P."/>
            <person name="Satou Y."/>
            <person name="Campbell R.K."/>
            <person name="Chapman J."/>
            <person name="Degnan B."/>
            <person name="De Tomaso A."/>
            <person name="Davidson B."/>
            <person name="Di Gregorio A."/>
            <person name="Gelpke M."/>
            <person name="Goodstein D.M."/>
            <person name="Harafuji N."/>
            <person name="Hastings K.E."/>
            <person name="Ho I."/>
            <person name="Hotta K."/>
            <person name="Huang W."/>
            <person name="Kawashima T."/>
            <person name="Lemaire P."/>
            <person name="Martinez D."/>
            <person name="Meinertzhagen I.A."/>
            <person name="Necula S."/>
            <person name="Nonaka M."/>
            <person name="Putnam N."/>
            <person name="Rash S."/>
            <person name="Saiga H."/>
            <person name="Satake M."/>
            <person name="Terry A."/>
            <person name="Yamada L."/>
            <person name="Wang H.G."/>
            <person name="Awazu S."/>
            <person name="Azumi K."/>
            <person name="Boore J."/>
            <person name="Branno M."/>
            <person name="Chin-Bow S."/>
            <person name="DeSantis R."/>
            <person name="Doyle S."/>
            <person name="Francino P."/>
            <person name="Keys D.N."/>
            <person name="Haga S."/>
            <person name="Hayashi H."/>
            <person name="Hino K."/>
            <person name="Imai K.S."/>
            <person name="Inaba K."/>
            <person name="Kano S."/>
            <person name="Kobayashi K."/>
            <person name="Kobayashi M."/>
            <person name="Lee B.I."/>
            <person name="Makabe K.W."/>
            <person name="Manohar C."/>
            <person name="Matassi G."/>
            <person name="Medina M."/>
            <person name="Mochizuki Y."/>
            <person name="Mount S."/>
            <person name="Morishita T."/>
            <person name="Miura S."/>
            <person name="Nakayama A."/>
            <person name="Nishizaka S."/>
            <person name="Nomoto H."/>
            <person name="Ohta F."/>
            <person name="Oishi K."/>
            <person name="Rigoutsos I."/>
            <person name="Sano M."/>
            <person name="Sasaki A."/>
            <person name="Sasakura Y."/>
            <person name="Shoguchi E."/>
            <person name="Shin-i T."/>
            <person name="Spagnuolo A."/>
            <person name="Stainier D."/>
            <person name="Suzuki M.M."/>
            <person name="Tassy O."/>
            <person name="Takatori N."/>
            <person name="Tokuoka M."/>
            <person name="Yagi K."/>
            <person name="Yoshizaki F."/>
            <person name="Wada S."/>
            <person name="Zhang C."/>
            <person name="Hyatt P.D."/>
            <person name="Larimer F."/>
            <person name="Detter C."/>
            <person name="Doggett N."/>
            <person name="Glavina T."/>
            <person name="Hawkins T."/>
            <person name="Richardson P."/>
            <person name="Lucas S."/>
            <person name="Kohara Y."/>
            <person name="Levine M."/>
            <person name="Satoh N."/>
            <person name="Rokhsar D.S."/>
        </authorList>
    </citation>
    <scope>NUCLEOTIDE SEQUENCE [LARGE SCALE GENOMIC DNA]</scope>
</reference>
<dbReference type="AlphaFoldDB" id="H2XSQ4"/>
<reference evidence="2" key="2">
    <citation type="submission" date="2025-08" db="UniProtKB">
        <authorList>
            <consortium name="Ensembl"/>
        </authorList>
    </citation>
    <scope>IDENTIFICATION</scope>
</reference>